<dbReference type="STRING" id="1423782.FD32_GL001752"/>
<dbReference type="Pfam" id="PF02866">
    <property type="entry name" value="Ldh_1_C"/>
    <property type="match status" value="1"/>
</dbReference>
<gene>
    <name evidence="8" type="ORF">FD32_GL001752</name>
</gene>
<dbReference type="Gene3D" id="3.90.110.10">
    <property type="entry name" value="Lactate dehydrogenase/glycoside hydrolase, family 4, C-terminal"/>
    <property type="match status" value="1"/>
</dbReference>
<feature type="binding site" evidence="4">
    <location>
        <begin position="15"/>
        <end position="20"/>
    </location>
    <ligand>
        <name>NAD(+)</name>
        <dbReference type="ChEBI" id="CHEBI:57540"/>
    </ligand>
</feature>
<organism evidence="8 9">
    <name type="scientific">Limosilactobacillus panis DSM 6035</name>
    <dbReference type="NCBI Taxonomy" id="1423782"/>
    <lineage>
        <taxon>Bacteria</taxon>
        <taxon>Bacillati</taxon>
        <taxon>Bacillota</taxon>
        <taxon>Bacilli</taxon>
        <taxon>Lactobacillales</taxon>
        <taxon>Lactobacillaceae</taxon>
        <taxon>Limosilactobacillus</taxon>
    </lineage>
</organism>
<dbReference type="PROSITE" id="PS00064">
    <property type="entry name" value="L_LDH"/>
    <property type="match status" value="1"/>
</dbReference>
<accession>A0A0R1XEQ6</accession>
<evidence type="ECO:0000256" key="2">
    <source>
        <dbReference type="ARBA" id="ARBA00023002"/>
    </source>
</evidence>
<keyword evidence="2 5" id="KW-0560">Oxidoreductase</keyword>
<sequence>MKGVLIMTRKVAVIGMGHVGSTVAHYIVANGFADDLVLIDTNEKKVNADALDFEDAMANLLHHTNIYVNDYGQLKDTDVIVSALGNIKLQDNPDADRFAELPFTRDAVPKVAEKIKESCFNGKIVAITNPVDVITSIYQSVTGLPKNQVIGTGTLLDSARMKRAVASRLNVDPRSVEGYNLGEHGNSQFTAWSTVRVLEQPITELANKRGLDLDELDHEARMGGWKVFSGKKYTSYGVATAAVRLVNTILSDAHTVMPVSNFREEYDCYLSYPAVVGRNGIEEQVQLHLTDEELDKLQTSANFIKEKYQESLEANKKA</sequence>
<proteinExistence type="inferred from homology"/>
<comment type="similarity">
    <text evidence="1">Belongs to the LDH/MDH superfamily. LDH family.</text>
</comment>
<feature type="domain" description="Lactate/malate dehydrogenase N-terminal" evidence="6">
    <location>
        <begin position="10"/>
        <end position="151"/>
    </location>
</feature>
<dbReference type="PRINTS" id="PR00086">
    <property type="entry name" value="LLDHDRGNASE"/>
</dbReference>
<dbReference type="PANTHER" id="PTHR43128:SF31">
    <property type="entry name" value="L-LACTATE DEHYDROGENASE"/>
    <property type="match status" value="1"/>
</dbReference>
<dbReference type="InterPro" id="IPR001236">
    <property type="entry name" value="Lactate/malate_DH_N"/>
</dbReference>
<dbReference type="Proteomes" id="UP000051412">
    <property type="component" value="Unassembled WGS sequence"/>
</dbReference>
<evidence type="ECO:0000313" key="8">
    <source>
        <dbReference type="EMBL" id="KRM28257.1"/>
    </source>
</evidence>
<keyword evidence="4" id="KW-0520">NAD</keyword>
<reference evidence="8 9" key="1">
    <citation type="journal article" date="2015" name="Genome Announc.">
        <title>Expanding the biotechnology potential of lactobacilli through comparative genomics of 213 strains and associated genera.</title>
        <authorList>
            <person name="Sun Z."/>
            <person name="Harris H.M."/>
            <person name="McCann A."/>
            <person name="Guo C."/>
            <person name="Argimon S."/>
            <person name="Zhang W."/>
            <person name="Yang X."/>
            <person name="Jeffery I.B."/>
            <person name="Cooney J.C."/>
            <person name="Kagawa T.F."/>
            <person name="Liu W."/>
            <person name="Song Y."/>
            <person name="Salvetti E."/>
            <person name="Wrobel A."/>
            <person name="Rasinkangas P."/>
            <person name="Parkhill J."/>
            <person name="Rea M.C."/>
            <person name="O'Sullivan O."/>
            <person name="Ritari J."/>
            <person name="Douillard F.P."/>
            <person name="Paul Ross R."/>
            <person name="Yang R."/>
            <person name="Briner A.E."/>
            <person name="Felis G.E."/>
            <person name="de Vos W.M."/>
            <person name="Barrangou R."/>
            <person name="Klaenhammer T.R."/>
            <person name="Caufield P.W."/>
            <person name="Cui Y."/>
            <person name="Zhang H."/>
            <person name="O'Toole P.W."/>
        </authorList>
    </citation>
    <scope>NUCLEOTIDE SEQUENCE [LARGE SCALE GENOMIC DNA]</scope>
    <source>
        <strain evidence="8 9">DSM 6035</strain>
    </source>
</reference>
<evidence type="ECO:0000256" key="1">
    <source>
        <dbReference type="ARBA" id="ARBA00006054"/>
    </source>
</evidence>
<dbReference type="CDD" id="cd05291">
    <property type="entry name" value="HicDH_like"/>
    <property type="match status" value="1"/>
</dbReference>
<dbReference type="PANTHER" id="PTHR43128">
    <property type="entry name" value="L-2-HYDROXYCARBOXYLATE DEHYDROGENASE (NAD(P)(+))"/>
    <property type="match status" value="1"/>
</dbReference>
<dbReference type="PIRSF" id="PIRSF000102">
    <property type="entry name" value="Lac_mal_DH"/>
    <property type="match status" value="1"/>
</dbReference>
<evidence type="ECO:0000259" key="7">
    <source>
        <dbReference type="Pfam" id="PF02866"/>
    </source>
</evidence>
<feature type="domain" description="Lactate/malate dehydrogenase C-terminal" evidence="7">
    <location>
        <begin position="154"/>
        <end position="311"/>
    </location>
</feature>
<dbReference type="InterPro" id="IPR015955">
    <property type="entry name" value="Lactate_DH/Glyco_Ohase_4_C"/>
</dbReference>
<dbReference type="GO" id="GO:0006089">
    <property type="term" value="P:lactate metabolic process"/>
    <property type="evidence" value="ECO:0007669"/>
    <property type="project" value="TreeGrafter"/>
</dbReference>
<dbReference type="InterPro" id="IPR001557">
    <property type="entry name" value="L-lactate/malate_DH"/>
</dbReference>
<dbReference type="AlphaFoldDB" id="A0A0R1XEQ6"/>
<dbReference type="SUPFAM" id="SSF56327">
    <property type="entry name" value="LDH C-terminal domain-like"/>
    <property type="match status" value="1"/>
</dbReference>
<name>A0A0R1XEQ6_9LACO</name>
<dbReference type="Pfam" id="PF00056">
    <property type="entry name" value="Ldh_1_N"/>
    <property type="match status" value="1"/>
</dbReference>
<feature type="active site" description="Proton acceptor" evidence="3">
    <location>
        <position position="184"/>
    </location>
</feature>
<keyword evidence="9" id="KW-1185">Reference proteome</keyword>
<dbReference type="InterPro" id="IPR018177">
    <property type="entry name" value="L-lactate_DH_AS"/>
</dbReference>
<dbReference type="PATRIC" id="fig|1423782.4.peg.1825"/>
<feature type="binding site" evidence="4">
    <location>
        <begin position="127"/>
        <end position="129"/>
    </location>
    <ligand>
        <name>NAD(+)</name>
        <dbReference type="ChEBI" id="CHEBI:57540"/>
    </ligand>
</feature>
<dbReference type="SUPFAM" id="SSF51735">
    <property type="entry name" value="NAD(P)-binding Rossmann-fold domains"/>
    <property type="match status" value="1"/>
</dbReference>
<dbReference type="GO" id="GO:0004459">
    <property type="term" value="F:L-lactate dehydrogenase (NAD+) activity"/>
    <property type="evidence" value="ECO:0007669"/>
    <property type="project" value="InterPro"/>
</dbReference>
<comment type="caution">
    <text evidence="8">The sequence shown here is derived from an EMBL/GenBank/DDBJ whole genome shotgun (WGS) entry which is preliminary data.</text>
</comment>
<dbReference type="EMBL" id="AZGM01000044">
    <property type="protein sequence ID" value="KRM28257.1"/>
    <property type="molecule type" value="Genomic_DNA"/>
</dbReference>
<evidence type="ECO:0000259" key="6">
    <source>
        <dbReference type="Pfam" id="PF00056"/>
    </source>
</evidence>
<evidence type="ECO:0000256" key="3">
    <source>
        <dbReference type="PIRSR" id="PIRSR000102-1"/>
    </source>
</evidence>
<dbReference type="InterPro" id="IPR022383">
    <property type="entry name" value="Lactate/malate_DH_C"/>
</dbReference>
<evidence type="ECO:0000256" key="5">
    <source>
        <dbReference type="RuleBase" id="RU003369"/>
    </source>
</evidence>
<evidence type="ECO:0000256" key="4">
    <source>
        <dbReference type="PIRSR" id="PIRSR000102-3"/>
    </source>
</evidence>
<evidence type="ECO:0000313" key="9">
    <source>
        <dbReference type="Proteomes" id="UP000051412"/>
    </source>
</evidence>
<dbReference type="Gene3D" id="3.40.50.720">
    <property type="entry name" value="NAD(P)-binding Rossmann-like Domain"/>
    <property type="match status" value="1"/>
</dbReference>
<dbReference type="InterPro" id="IPR036291">
    <property type="entry name" value="NAD(P)-bd_dom_sf"/>
</dbReference>
<feature type="binding site" evidence="4">
    <location>
        <position position="40"/>
    </location>
    <ligand>
        <name>NAD(+)</name>
        <dbReference type="ChEBI" id="CHEBI:57540"/>
    </ligand>
</feature>
<protein>
    <submittedName>
        <fullName evidence="8">L-lactate dehydrogenase</fullName>
    </submittedName>
</protein>